<dbReference type="Pfam" id="PF00535">
    <property type="entry name" value="Glycos_transf_2"/>
    <property type="match status" value="1"/>
</dbReference>
<dbReference type="PANTHER" id="PTHR43179">
    <property type="entry name" value="RHAMNOSYLTRANSFERASE WBBL"/>
    <property type="match status" value="1"/>
</dbReference>
<keyword evidence="8" id="KW-1185">Reference proteome</keyword>
<comment type="pathway">
    <text evidence="1">Cell wall biogenesis; cell wall polysaccharide biosynthesis.</text>
</comment>
<keyword evidence="3" id="KW-0328">Glycosyltransferase</keyword>
<organism evidence="7 8">
    <name type="scientific">Nesterenkonia flava</name>
    <dbReference type="NCBI Taxonomy" id="469799"/>
    <lineage>
        <taxon>Bacteria</taxon>
        <taxon>Bacillati</taxon>
        <taxon>Actinomycetota</taxon>
        <taxon>Actinomycetes</taxon>
        <taxon>Micrococcales</taxon>
        <taxon>Micrococcaceae</taxon>
        <taxon>Nesterenkonia</taxon>
    </lineage>
</organism>
<evidence type="ECO:0000313" key="7">
    <source>
        <dbReference type="EMBL" id="MDR5710539.1"/>
    </source>
</evidence>
<dbReference type="PANTHER" id="PTHR43179:SF12">
    <property type="entry name" value="GALACTOFURANOSYLTRANSFERASE GLFT2"/>
    <property type="match status" value="1"/>
</dbReference>
<dbReference type="RefSeq" id="WP_310535913.1">
    <property type="nucleotide sequence ID" value="NZ_BAAAOC010000008.1"/>
</dbReference>
<keyword evidence="4" id="KW-0808">Transferase</keyword>
<dbReference type="InterPro" id="IPR001173">
    <property type="entry name" value="Glyco_trans_2-like"/>
</dbReference>
<dbReference type="InterPro" id="IPR029044">
    <property type="entry name" value="Nucleotide-diphossugar_trans"/>
</dbReference>
<dbReference type="Gene3D" id="3.90.550.10">
    <property type="entry name" value="Spore Coat Polysaccharide Biosynthesis Protein SpsA, Chain A"/>
    <property type="match status" value="1"/>
</dbReference>
<protein>
    <submittedName>
        <fullName evidence="7">Mycofactocin biosynthesis glycosyltransferase MftF</fullName>
    </submittedName>
</protein>
<feature type="region of interest" description="Disordered" evidence="5">
    <location>
        <begin position="213"/>
        <end position="235"/>
    </location>
</feature>
<dbReference type="InterPro" id="IPR023981">
    <property type="entry name" value="MftF"/>
</dbReference>
<comment type="similarity">
    <text evidence="2">Belongs to the glycosyltransferase 2 family.</text>
</comment>
<dbReference type="SUPFAM" id="SSF53448">
    <property type="entry name" value="Nucleotide-diphospho-sugar transferases"/>
    <property type="match status" value="1"/>
</dbReference>
<evidence type="ECO:0000256" key="1">
    <source>
        <dbReference type="ARBA" id="ARBA00004776"/>
    </source>
</evidence>
<name>A0ABU1FPK2_9MICC</name>
<evidence type="ECO:0000256" key="2">
    <source>
        <dbReference type="ARBA" id="ARBA00006739"/>
    </source>
</evidence>
<feature type="region of interest" description="Disordered" evidence="5">
    <location>
        <begin position="34"/>
        <end position="57"/>
    </location>
</feature>
<evidence type="ECO:0000313" key="8">
    <source>
        <dbReference type="Proteomes" id="UP001260872"/>
    </source>
</evidence>
<feature type="domain" description="Glycosyltransferase 2-like" evidence="6">
    <location>
        <begin position="96"/>
        <end position="209"/>
    </location>
</feature>
<dbReference type="NCBIfam" id="TIGR03965">
    <property type="entry name" value="mycofact_glyco"/>
    <property type="match status" value="1"/>
</dbReference>
<accession>A0ABU1FPK2</accession>
<gene>
    <name evidence="7" type="primary">mftF</name>
    <name evidence="7" type="ORF">RH857_00080</name>
</gene>
<proteinExistence type="inferred from homology"/>
<evidence type="ECO:0000256" key="5">
    <source>
        <dbReference type="SAM" id="MobiDB-lite"/>
    </source>
</evidence>
<dbReference type="EMBL" id="JAVKGT010000001">
    <property type="protein sequence ID" value="MDR5710539.1"/>
    <property type="molecule type" value="Genomic_DNA"/>
</dbReference>
<reference evidence="8" key="1">
    <citation type="submission" date="2023-07" db="EMBL/GenBank/DDBJ databases">
        <title>Description of three actinobacteria isolated from air of manufacturing shop in a pharmaceutical factory.</title>
        <authorList>
            <person name="Zhang D.-F."/>
        </authorList>
    </citation>
    <scope>NUCLEOTIDE SEQUENCE [LARGE SCALE GENOMIC DNA]</scope>
    <source>
        <strain evidence="8">CCTCC AB 207010</strain>
    </source>
</reference>
<dbReference type="Proteomes" id="UP001260872">
    <property type="component" value="Unassembled WGS sequence"/>
</dbReference>
<evidence type="ECO:0000256" key="3">
    <source>
        <dbReference type="ARBA" id="ARBA00022676"/>
    </source>
</evidence>
<comment type="caution">
    <text evidence="7">The sequence shown here is derived from an EMBL/GenBank/DDBJ whole genome shotgun (WGS) entry which is preliminary data.</text>
</comment>
<sequence length="507" mass="54382">MTLHAGTYVFEGGRVLMGGAPARVATLSPAAAGALRPAAAPQGEDRRGQRASTGRPRLAVTVTDATTRQLGGYLVRAGLGDPDPRTLPAADLSEVTVVIPCYRRLHQLHRLLRSITTALPDSAVVVVDDASGEQSEHIVALARDFGAEVITCDVNRGPAAARNTGLARVRTPYVLFVDTDVVVSEGCIDVLLRHFADPRLAAVAPRVLGLGPDADGRSGHRPASASRAPSTPHGGWVQRYENIRSSLDHGPEPSLVRPHSTQSWLSTTCLLARREALGGGFEDGMRVAEDVDLIWRLAASGWRIRYEPRVIVEHEHRTSMRSWLSRKHLYGTGAALLAQRHGDLVAPAVMSPWAAGVLMAVACQRRWSLPVAGLVTAVATAANMHRLKHAVPSLSSRARLAGQLTCFGLGAAVGQGLALAVRHWWPGLAAAGILSRRARRLLVVAAVAEAAWEYVRLKPEMDALRFAAARRLDDAAYGLGVWKGALRKRSLRALLPARPRARDSGVR</sequence>
<evidence type="ECO:0000259" key="6">
    <source>
        <dbReference type="Pfam" id="PF00535"/>
    </source>
</evidence>
<evidence type="ECO:0000256" key="4">
    <source>
        <dbReference type="ARBA" id="ARBA00022679"/>
    </source>
</evidence>